<dbReference type="EMBL" id="JAHKNG010000029">
    <property type="protein sequence ID" value="MBU3031361.1"/>
    <property type="molecule type" value="Genomic_DNA"/>
</dbReference>
<reference evidence="2" key="1">
    <citation type="submission" date="2021-06" db="EMBL/GenBank/DDBJ databases">
        <title>Paracoccus bacterium XHP0099 sp. nov., isolated from the surface waters of the Yellow Sea.</title>
        <authorList>
            <person name="Xue H."/>
            <person name="Zhang D."/>
        </authorList>
    </citation>
    <scope>NUCLEOTIDE SEQUENCE</scope>
    <source>
        <strain evidence="2">XHP0099</strain>
    </source>
</reference>
<gene>
    <name evidence="2" type="ORF">KNW02_14665</name>
</gene>
<evidence type="ECO:0000256" key="1">
    <source>
        <dbReference type="SAM" id="MobiDB-lite"/>
    </source>
</evidence>
<accession>A0ABS6AME5</accession>
<comment type="caution">
    <text evidence="2">The sequence shown here is derived from an EMBL/GenBank/DDBJ whole genome shotgun (WGS) entry which is preliminary data.</text>
</comment>
<proteinExistence type="predicted"/>
<protein>
    <submittedName>
        <fullName evidence="2">Uncharacterized protein</fullName>
    </submittedName>
</protein>
<dbReference type="RefSeq" id="WP_216034027.1">
    <property type="nucleotide sequence ID" value="NZ_JAHKNG010000029.1"/>
</dbReference>
<name>A0ABS6AME5_9RHOB</name>
<feature type="compositionally biased region" description="Basic and acidic residues" evidence="1">
    <location>
        <begin position="72"/>
        <end position="82"/>
    </location>
</feature>
<evidence type="ECO:0000313" key="3">
    <source>
        <dbReference type="Proteomes" id="UP001166191"/>
    </source>
</evidence>
<evidence type="ECO:0000313" key="2">
    <source>
        <dbReference type="EMBL" id="MBU3031361.1"/>
    </source>
</evidence>
<feature type="region of interest" description="Disordered" evidence="1">
    <location>
        <begin position="72"/>
        <end position="91"/>
    </location>
</feature>
<organism evidence="2 3">
    <name type="scientific">Paracoccus marinaquae</name>
    <dbReference type="NCBI Taxonomy" id="2841926"/>
    <lineage>
        <taxon>Bacteria</taxon>
        <taxon>Pseudomonadati</taxon>
        <taxon>Pseudomonadota</taxon>
        <taxon>Alphaproteobacteria</taxon>
        <taxon>Rhodobacterales</taxon>
        <taxon>Paracoccaceae</taxon>
        <taxon>Paracoccus</taxon>
    </lineage>
</organism>
<dbReference type="Proteomes" id="UP001166191">
    <property type="component" value="Unassembled WGS sequence"/>
</dbReference>
<keyword evidence="3" id="KW-1185">Reference proteome</keyword>
<sequence length="91" mass="10033">MTWFLNSSRDTPAGAPALGGTIPGWGEQYVGAGLDLWKRRDSWGSENLYRQELADEMEQALGGGIRRRLTSGEDLKTYDNPKTRGHISPPA</sequence>